<evidence type="ECO:0000256" key="2">
    <source>
        <dbReference type="SAM" id="MobiDB-lite"/>
    </source>
</evidence>
<feature type="compositionally biased region" description="Low complexity" evidence="2">
    <location>
        <begin position="1"/>
        <end position="21"/>
    </location>
</feature>
<dbReference type="HOGENOM" id="CLU_029601_2_0_11"/>
<comment type="similarity">
    <text evidence="1">Belongs to the DprA/Smf family.</text>
</comment>
<evidence type="ECO:0000313" key="4">
    <source>
        <dbReference type="EMBL" id="AGH41050.1"/>
    </source>
</evidence>
<dbReference type="EMBL" id="CP004346">
    <property type="protein sequence ID" value="AGH41050.1"/>
    <property type="molecule type" value="Genomic_DNA"/>
</dbReference>
<dbReference type="PANTHER" id="PTHR43022:SF1">
    <property type="entry name" value="PROTEIN SMF"/>
    <property type="match status" value="1"/>
</dbReference>
<evidence type="ECO:0000259" key="3">
    <source>
        <dbReference type="Pfam" id="PF02481"/>
    </source>
</evidence>
<feature type="compositionally biased region" description="Basic and acidic residues" evidence="2">
    <location>
        <begin position="30"/>
        <end position="40"/>
    </location>
</feature>
<dbReference type="SUPFAM" id="SSF102405">
    <property type="entry name" value="MCP/YpsA-like"/>
    <property type="match status" value="1"/>
</dbReference>
<keyword evidence="5" id="KW-1185">Reference proteome</keyword>
<dbReference type="KEGG" id="btp:D805_0783"/>
<feature type="region of interest" description="Disordered" evidence="2">
    <location>
        <begin position="1"/>
        <end position="40"/>
    </location>
</feature>
<dbReference type="Gene3D" id="3.40.50.450">
    <property type="match status" value="1"/>
</dbReference>
<dbReference type="InterPro" id="IPR057666">
    <property type="entry name" value="DrpA_SLOG"/>
</dbReference>
<proteinExistence type="inferred from homology"/>
<reference evidence="4 5" key="1">
    <citation type="journal article" date="2013" name="Genome Announc.">
        <title>Complete Genome Sequence of the Probiotic Bifidobacterium thermophilum Strain RBL67.</title>
        <authorList>
            <person name="Jans C."/>
            <person name="Lacroix C."/>
            <person name="Follador R."/>
            <person name="Stevens M.J."/>
        </authorList>
    </citation>
    <scope>NUCLEOTIDE SEQUENCE [LARGE SCALE GENOMIC DNA]</scope>
    <source>
        <strain evidence="4 5">RBL67</strain>
    </source>
</reference>
<gene>
    <name evidence="4" type="ORF">D805_0783</name>
</gene>
<protein>
    <recommendedName>
        <fullName evidence="3">Smf/DprA SLOG domain-containing protein</fullName>
    </recommendedName>
</protein>
<accession>M4RC68</accession>
<dbReference type="Pfam" id="PF02481">
    <property type="entry name" value="DNA_processg_A"/>
    <property type="match status" value="1"/>
</dbReference>
<dbReference type="Proteomes" id="UP000011835">
    <property type="component" value="Chromosome"/>
</dbReference>
<feature type="domain" description="Smf/DprA SLOG" evidence="3">
    <location>
        <begin position="190"/>
        <end position="408"/>
    </location>
</feature>
<sequence>MSSVHPSSTTPSASTTPATPTTVPPSSPTGEHDYGSARPSDDTLARAALTYCTDSADALMFATLKGAPDAWSVLSAMYSSALWMPERMQWQRPMAASRLEEWFVTGAARWGLRADSRALTTFRKSLEGWQTRLHDLLTSLAVIHHDFGVEEMPWYDRHDNGEDDCCPMPQTLAEAIWSHATVDGRYWLIGPDSTLWPEQVGDLCVRKDWAAPLCLWGLGYAPALKACDRPLAIVGSRGVNEYGRTVAYSLGRHAAGAGHTVVSGGAMGADAAAHWGAIRAREQYGDSAGSTIAVFAGGLTHIGPRSNQLLFDAIVANKGALISESFPGTVPQPHRFLLRNRIIAALASTVVVAQARRRSGALNTATWASELNRDIYAAPGDITTPSNGGCNRLIADGKAMLLCSCETVSDICHAAHRPATSGVADLAGTAQAAESAQTHLAEPPDIETAGAPSPEGHGLRERLIAIMRALRRPMPPERLIAAIAQDDSSTSPPQSQDVLAELGLMELDGVVTCGPEGFRLATGSD</sequence>
<dbReference type="RefSeq" id="WP_015450309.1">
    <property type="nucleotide sequence ID" value="NC_020546.1"/>
</dbReference>
<name>M4RC68_9BIFI</name>
<feature type="region of interest" description="Disordered" evidence="2">
    <location>
        <begin position="432"/>
        <end position="458"/>
    </location>
</feature>
<dbReference type="AlphaFoldDB" id="M4RC68"/>
<organism evidence="4 5">
    <name type="scientific">Bifidobacterium thermophilum RBL67</name>
    <dbReference type="NCBI Taxonomy" id="1254439"/>
    <lineage>
        <taxon>Bacteria</taxon>
        <taxon>Bacillati</taxon>
        <taxon>Actinomycetota</taxon>
        <taxon>Actinomycetes</taxon>
        <taxon>Bifidobacteriales</taxon>
        <taxon>Bifidobacteriaceae</taxon>
        <taxon>Bifidobacterium</taxon>
    </lineage>
</organism>
<dbReference type="PANTHER" id="PTHR43022">
    <property type="entry name" value="PROTEIN SMF"/>
    <property type="match status" value="1"/>
</dbReference>
<dbReference type="PATRIC" id="fig|1254439.12.peg.778"/>
<dbReference type="InterPro" id="IPR003488">
    <property type="entry name" value="DprA"/>
</dbReference>
<dbReference type="GO" id="GO:0009294">
    <property type="term" value="P:DNA-mediated transformation"/>
    <property type="evidence" value="ECO:0007669"/>
    <property type="project" value="InterPro"/>
</dbReference>
<evidence type="ECO:0000256" key="1">
    <source>
        <dbReference type="ARBA" id="ARBA00006525"/>
    </source>
</evidence>
<evidence type="ECO:0000313" key="5">
    <source>
        <dbReference type="Proteomes" id="UP000011835"/>
    </source>
</evidence>